<feature type="domain" description="ZZ-type" evidence="6">
    <location>
        <begin position="415"/>
        <end position="468"/>
    </location>
</feature>
<feature type="region of interest" description="Disordered" evidence="5">
    <location>
        <begin position="103"/>
        <end position="144"/>
    </location>
</feature>
<dbReference type="Pfam" id="PF00569">
    <property type="entry name" value="ZZ"/>
    <property type="match status" value="1"/>
</dbReference>
<gene>
    <name evidence="7" type="ORF">EJ04DRAFT_607357</name>
</gene>
<feature type="compositionally biased region" description="Polar residues" evidence="5">
    <location>
        <begin position="37"/>
        <end position="46"/>
    </location>
</feature>
<evidence type="ECO:0000256" key="4">
    <source>
        <dbReference type="PROSITE-ProRule" id="PRU00228"/>
    </source>
</evidence>
<sequence length="604" mass="65303">MEKPNAPLPPYSRQPGYPGQSPNLQPAPLFSADRHSQTPANTSGLHIQSAAPPGYYAQPHYGSPAVVAELPAEMPPLPPTSTPIEQVDEDARLAYKLHQMDLQEARSRSNSAMSSPQPAAHQAPEVVRPLSHVSSTSSRGPPIGYSPQPYITPEIAQGFLPEVVRQPSEAITPPLPEVVTQPVPVSVSNQPAAQSSTTANLPPPPKDPAGLSTYIEYHRQVPYPPQWILPPITSTYYASFKYAPKTDWLDTLDSQLWRSVRFSDTQPKSPPAEFHTTYKTKTGSMRTPRFQWFMPLSLPNGKKTKHLPTWSYELKLDSSTGLRKSEILTSPKGQQLLCTYVRAQNYDTLRFIGTDGRRYMWASSGPVSSINGSRYDTLRHALFVANESISPDPLYGLIVADHAFWDGHIDHAETHTATTCTGCASSPLLGLRWRCRSCADHDVCEPCRARSQSVKPTCTFTLVNLPDETLHIRNVEVDVPMVVATLQILKDWEKRTMREQKRKNLEGFRVSEDGARKLDLGRMRYWRSGDFEGRGSGEVFGTEVKRKERMKAAGEVLNGVAEVVSALGGDGGSGGGDGGGGGGGDGGGGGGGGGDGGGGGGGGG</sequence>
<feature type="region of interest" description="Disordered" evidence="5">
    <location>
        <begin position="187"/>
        <end position="206"/>
    </location>
</feature>
<evidence type="ECO:0000256" key="5">
    <source>
        <dbReference type="SAM" id="MobiDB-lite"/>
    </source>
</evidence>
<proteinExistence type="predicted"/>
<accession>A0A9P4QW80</accession>
<dbReference type="GO" id="GO:0008270">
    <property type="term" value="F:zinc ion binding"/>
    <property type="evidence" value="ECO:0007669"/>
    <property type="project" value="UniProtKB-KW"/>
</dbReference>
<feature type="compositionally biased region" description="Pro residues" evidence="5">
    <location>
        <begin position="1"/>
        <end position="12"/>
    </location>
</feature>
<dbReference type="SMART" id="SM00291">
    <property type="entry name" value="ZnF_ZZ"/>
    <property type="match status" value="1"/>
</dbReference>
<dbReference type="AlphaFoldDB" id="A0A9P4QW80"/>
<organism evidence="7 8">
    <name type="scientific">Polyplosphaeria fusca</name>
    <dbReference type="NCBI Taxonomy" id="682080"/>
    <lineage>
        <taxon>Eukaryota</taxon>
        <taxon>Fungi</taxon>
        <taxon>Dikarya</taxon>
        <taxon>Ascomycota</taxon>
        <taxon>Pezizomycotina</taxon>
        <taxon>Dothideomycetes</taxon>
        <taxon>Pleosporomycetidae</taxon>
        <taxon>Pleosporales</taxon>
        <taxon>Tetraplosphaeriaceae</taxon>
        <taxon>Polyplosphaeria</taxon>
    </lineage>
</organism>
<dbReference type="Proteomes" id="UP000799444">
    <property type="component" value="Unassembled WGS sequence"/>
</dbReference>
<evidence type="ECO:0000259" key="6">
    <source>
        <dbReference type="PROSITE" id="PS50135"/>
    </source>
</evidence>
<name>A0A9P4QW80_9PLEO</name>
<evidence type="ECO:0000256" key="2">
    <source>
        <dbReference type="ARBA" id="ARBA00022771"/>
    </source>
</evidence>
<evidence type="ECO:0000313" key="8">
    <source>
        <dbReference type="Proteomes" id="UP000799444"/>
    </source>
</evidence>
<dbReference type="OrthoDB" id="661148at2759"/>
<evidence type="ECO:0000313" key="7">
    <source>
        <dbReference type="EMBL" id="KAF2732655.1"/>
    </source>
</evidence>
<dbReference type="PROSITE" id="PS50135">
    <property type="entry name" value="ZF_ZZ_2"/>
    <property type="match status" value="1"/>
</dbReference>
<dbReference type="SUPFAM" id="SSF57850">
    <property type="entry name" value="RING/U-box"/>
    <property type="match status" value="1"/>
</dbReference>
<keyword evidence="2 4" id="KW-0863">Zinc-finger</keyword>
<keyword evidence="8" id="KW-1185">Reference proteome</keyword>
<feature type="region of interest" description="Disordered" evidence="5">
    <location>
        <begin position="1"/>
        <end position="57"/>
    </location>
</feature>
<feature type="compositionally biased region" description="Polar residues" evidence="5">
    <location>
        <begin position="108"/>
        <end position="117"/>
    </location>
</feature>
<dbReference type="EMBL" id="ML996173">
    <property type="protein sequence ID" value="KAF2732655.1"/>
    <property type="molecule type" value="Genomic_DNA"/>
</dbReference>
<dbReference type="InterPro" id="IPR043145">
    <property type="entry name" value="Znf_ZZ_sf"/>
</dbReference>
<evidence type="ECO:0000256" key="1">
    <source>
        <dbReference type="ARBA" id="ARBA00022723"/>
    </source>
</evidence>
<keyword evidence="3" id="KW-0862">Zinc</keyword>
<dbReference type="InterPro" id="IPR000433">
    <property type="entry name" value="Znf_ZZ"/>
</dbReference>
<reference evidence="7" key="1">
    <citation type="journal article" date="2020" name="Stud. Mycol.">
        <title>101 Dothideomycetes genomes: a test case for predicting lifestyles and emergence of pathogens.</title>
        <authorList>
            <person name="Haridas S."/>
            <person name="Albert R."/>
            <person name="Binder M."/>
            <person name="Bloem J."/>
            <person name="Labutti K."/>
            <person name="Salamov A."/>
            <person name="Andreopoulos B."/>
            <person name="Baker S."/>
            <person name="Barry K."/>
            <person name="Bills G."/>
            <person name="Bluhm B."/>
            <person name="Cannon C."/>
            <person name="Castanera R."/>
            <person name="Culley D."/>
            <person name="Daum C."/>
            <person name="Ezra D."/>
            <person name="Gonzalez J."/>
            <person name="Henrissat B."/>
            <person name="Kuo A."/>
            <person name="Liang C."/>
            <person name="Lipzen A."/>
            <person name="Lutzoni F."/>
            <person name="Magnuson J."/>
            <person name="Mondo S."/>
            <person name="Nolan M."/>
            <person name="Ohm R."/>
            <person name="Pangilinan J."/>
            <person name="Park H.-J."/>
            <person name="Ramirez L."/>
            <person name="Alfaro M."/>
            <person name="Sun H."/>
            <person name="Tritt A."/>
            <person name="Yoshinaga Y."/>
            <person name="Zwiers L.-H."/>
            <person name="Turgeon B."/>
            <person name="Goodwin S."/>
            <person name="Spatafora J."/>
            <person name="Crous P."/>
            <person name="Grigoriev I."/>
        </authorList>
    </citation>
    <scope>NUCLEOTIDE SEQUENCE</scope>
    <source>
        <strain evidence="7">CBS 125425</strain>
    </source>
</reference>
<feature type="compositionally biased region" description="Polar residues" evidence="5">
    <location>
        <begin position="187"/>
        <end position="200"/>
    </location>
</feature>
<keyword evidence="1" id="KW-0479">Metal-binding</keyword>
<feature type="region of interest" description="Disordered" evidence="5">
    <location>
        <begin position="568"/>
        <end position="604"/>
    </location>
</feature>
<protein>
    <recommendedName>
        <fullName evidence="6">ZZ-type domain-containing protein</fullName>
    </recommendedName>
</protein>
<dbReference type="Gene3D" id="3.30.60.90">
    <property type="match status" value="1"/>
</dbReference>
<comment type="caution">
    <text evidence="7">The sequence shown here is derived from an EMBL/GenBank/DDBJ whole genome shotgun (WGS) entry which is preliminary data.</text>
</comment>
<evidence type="ECO:0000256" key="3">
    <source>
        <dbReference type="ARBA" id="ARBA00022833"/>
    </source>
</evidence>